<protein>
    <recommendedName>
        <fullName evidence="3">Nucleotidyl transferase AbiEii/AbiGii toxin family protein</fullName>
    </recommendedName>
</protein>
<dbReference type="AlphaFoldDB" id="A0A1B4PT12"/>
<gene>
    <name evidence="1" type="ORF">WT26_14510</name>
</gene>
<accession>A0A1B4PT12</accession>
<dbReference type="Pfam" id="PF08843">
    <property type="entry name" value="AbiEii"/>
    <property type="match status" value="1"/>
</dbReference>
<reference evidence="1 2" key="1">
    <citation type="submission" date="2015-12" db="EMBL/GenBank/DDBJ databases">
        <title>Diversity of Burkholderia near neighbor genomes.</title>
        <authorList>
            <person name="Sahl J."/>
            <person name="Wagner D."/>
            <person name="Keim P."/>
        </authorList>
    </citation>
    <scope>NUCLEOTIDE SEQUENCE [LARGE SCALE GENOMIC DNA]</scope>
    <source>
        <strain evidence="1 2">MSMB1184WGS</strain>
    </source>
</reference>
<name>A0A1B4PT12_BURCE</name>
<dbReference type="Gene3D" id="3.10.450.620">
    <property type="entry name" value="JHP933, nucleotidyltransferase-like core domain"/>
    <property type="match status" value="1"/>
</dbReference>
<sequence>MDKFFADTVRLLLRIAPDVFANDLFAMKGGTAINLFVQNMPRLSVDIDVVYVPRQTLRDEALAAIQRELAAIEQRLAPQGLRTRLVGSKDLSDTKLIVENETNQVKIEVNTVFRGSVLPIERRALCARTTEQFATELELPVLAPDELYGGKLVAALDRQHPRDLFDVWQLYQSGGLTEGMIECFVVYVAGHNRPIHEVLFGRDKNITRDYDGGFVGMTEVPCSLDTLLETRQRLRQELPAHLTPAQRQFLLGLARGEPDWSFLAVPHVAELPALRWKLANLDTFRQRRPVVFAQHVEELEAAFARH</sequence>
<evidence type="ECO:0008006" key="3">
    <source>
        <dbReference type="Google" id="ProtNLM"/>
    </source>
</evidence>
<proteinExistence type="predicted"/>
<dbReference type="InterPro" id="IPR014942">
    <property type="entry name" value="AbiEii"/>
</dbReference>
<dbReference type="RefSeq" id="WP_069270361.1">
    <property type="nucleotide sequence ID" value="NZ_CP013443.1"/>
</dbReference>
<dbReference type="EMBL" id="CP013443">
    <property type="protein sequence ID" value="AOK17105.1"/>
    <property type="molecule type" value="Genomic_DNA"/>
</dbReference>
<dbReference type="Proteomes" id="UP000094776">
    <property type="component" value="Chromosome 1"/>
</dbReference>
<organism evidence="1 2">
    <name type="scientific">Burkholderia cepacia</name>
    <name type="common">Pseudomonas cepacia</name>
    <dbReference type="NCBI Taxonomy" id="292"/>
    <lineage>
        <taxon>Bacteria</taxon>
        <taxon>Pseudomonadati</taxon>
        <taxon>Pseudomonadota</taxon>
        <taxon>Betaproteobacteria</taxon>
        <taxon>Burkholderiales</taxon>
        <taxon>Burkholderiaceae</taxon>
        <taxon>Burkholderia</taxon>
        <taxon>Burkholderia cepacia complex</taxon>
    </lineage>
</organism>
<evidence type="ECO:0000313" key="2">
    <source>
        <dbReference type="Proteomes" id="UP000094776"/>
    </source>
</evidence>
<evidence type="ECO:0000313" key="1">
    <source>
        <dbReference type="EMBL" id="AOK17105.1"/>
    </source>
</evidence>